<keyword evidence="2" id="KW-0732">Signal</keyword>
<accession>A0A0F6YJT4</accession>
<dbReference type="AlphaFoldDB" id="A0A0F6YJT4"/>
<reference evidence="3 4" key="1">
    <citation type="submission" date="2015-03" db="EMBL/GenBank/DDBJ databases">
        <title>Genome assembly of Sandaracinus amylolyticus DSM 53668.</title>
        <authorList>
            <person name="Sharma G."/>
            <person name="Subramanian S."/>
        </authorList>
    </citation>
    <scope>NUCLEOTIDE SEQUENCE [LARGE SCALE GENOMIC DNA]</scope>
    <source>
        <strain evidence="3 4">DSM 53668</strain>
    </source>
</reference>
<dbReference type="Gene3D" id="3.40.720.10">
    <property type="entry name" value="Alkaline Phosphatase, subunit A"/>
    <property type="match status" value="2"/>
</dbReference>
<dbReference type="OrthoDB" id="9770871at2"/>
<dbReference type="RefSeq" id="WP_053234651.1">
    <property type="nucleotide sequence ID" value="NZ_CP011125.1"/>
</dbReference>
<proteinExistence type="predicted"/>
<dbReference type="KEGG" id="samy:DB32_004534"/>
<dbReference type="Proteomes" id="UP000034883">
    <property type="component" value="Chromosome"/>
</dbReference>
<dbReference type="PANTHER" id="PTHR31956:SF1">
    <property type="entry name" value="NON-SPECIFIC PHOSPHOLIPASE C1"/>
    <property type="match status" value="1"/>
</dbReference>
<feature type="signal peptide" evidence="2">
    <location>
        <begin position="1"/>
        <end position="21"/>
    </location>
</feature>
<dbReference type="InterPro" id="IPR017850">
    <property type="entry name" value="Alkaline_phosphatase_core_sf"/>
</dbReference>
<keyword evidence="1" id="KW-0378">Hydrolase</keyword>
<name>A0A0F6YJT4_9BACT</name>
<dbReference type="GO" id="GO:0042578">
    <property type="term" value="F:phosphoric ester hydrolase activity"/>
    <property type="evidence" value="ECO:0007669"/>
    <property type="project" value="UniProtKB-ARBA"/>
</dbReference>
<evidence type="ECO:0000313" key="4">
    <source>
        <dbReference type="Proteomes" id="UP000034883"/>
    </source>
</evidence>
<dbReference type="STRING" id="927083.DB32_004534"/>
<protein>
    <submittedName>
        <fullName evidence="3">Phospholipase C 4</fullName>
    </submittedName>
</protein>
<evidence type="ECO:0000256" key="2">
    <source>
        <dbReference type="SAM" id="SignalP"/>
    </source>
</evidence>
<dbReference type="InterPro" id="IPR007312">
    <property type="entry name" value="Phosphoesterase"/>
</dbReference>
<feature type="chain" id="PRO_5002512877" evidence="2">
    <location>
        <begin position="22"/>
        <end position="465"/>
    </location>
</feature>
<evidence type="ECO:0000256" key="1">
    <source>
        <dbReference type="ARBA" id="ARBA00022801"/>
    </source>
</evidence>
<evidence type="ECO:0000313" key="3">
    <source>
        <dbReference type="EMBL" id="AKF07385.1"/>
    </source>
</evidence>
<dbReference type="PROSITE" id="PS51257">
    <property type="entry name" value="PROKAR_LIPOPROTEIN"/>
    <property type="match status" value="1"/>
</dbReference>
<dbReference type="EMBL" id="CP011125">
    <property type="protein sequence ID" value="AKF07385.1"/>
    <property type="molecule type" value="Genomic_DNA"/>
</dbReference>
<organism evidence="3 4">
    <name type="scientific">Sandaracinus amylolyticus</name>
    <dbReference type="NCBI Taxonomy" id="927083"/>
    <lineage>
        <taxon>Bacteria</taxon>
        <taxon>Pseudomonadati</taxon>
        <taxon>Myxococcota</taxon>
        <taxon>Polyangia</taxon>
        <taxon>Polyangiales</taxon>
        <taxon>Sandaracinaceae</taxon>
        <taxon>Sandaracinus</taxon>
    </lineage>
</organism>
<keyword evidence="4" id="KW-1185">Reference proteome</keyword>
<dbReference type="CDD" id="cd16013">
    <property type="entry name" value="AcpA"/>
    <property type="match status" value="1"/>
</dbReference>
<dbReference type="Pfam" id="PF04185">
    <property type="entry name" value="Phosphoesterase"/>
    <property type="match status" value="1"/>
</dbReference>
<sequence length="465" mass="51334">MRRTTLLLVPALLFACGDDDAAAPIDAGVDAYRPPYDAGPYERIPESEAAAGRASCAFARGAMPWETIGAEHPIGGDIPIRHWFLLMQENRSFDHYFGTMPGVEGLPAEGATNPDTSGTPVSTFHQTEYCTVDTGHSWNAGHTQWNGGANDGFVRQNDPDGRRAMGWYDGSDLPFYWDLYGTFAMSDHHHCSMLGPTWVNREYYLSGTSFGLVSNDPVPRENLPAEGDHIIYQQLDRAGVSWRIYYETVPFVYGAYPHWALAPAQRARIRSYDHFAADLASGDVAEVTYIDPSWDFAQGIDAHDEHPHADVQNGQAWIREIVTAIMASPIWRESAIILTYDEWGGFYDHVPPPEACPPGDHAPALGPSHQPGGFDRLGFRVPLVVVSPYSRPAHVSDRVTDLSSVVRLLQARYLLPAMSARDANAWPLLDMFDFSNAAFETPPQLAEAPIDEARLAACRAAFPED</sequence>
<gene>
    <name evidence="3" type="ORF">DB32_004534</name>
</gene>
<dbReference type="PANTHER" id="PTHR31956">
    <property type="entry name" value="NON-SPECIFIC PHOSPHOLIPASE C4-RELATED"/>
    <property type="match status" value="1"/>
</dbReference>